<dbReference type="PANTHER" id="PTHR23349:SF110">
    <property type="entry name" value="BHLH DOMAIN-CONTAINING PROTEIN"/>
    <property type="match status" value="1"/>
</dbReference>
<feature type="domain" description="BHLH" evidence="2">
    <location>
        <begin position="33"/>
        <end position="85"/>
    </location>
</feature>
<dbReference type="GO" id="GO:0032502">
    <property type="term" value="P:developmental process"/>
    <property type="evidence" value="ECO:0007669"/>
    <property type="project" value="TreeGrafter"/>
</dbReference>
<evidence type="ECO:0000313" key="4">
    <source>
        <dbReference type="Proteomes" id="UP001163046"/>
    </source>
</evidence>
<dbReference type="SMART" id="SM00353">
    <property type="entry name" value="HLH"/>
    <property type="match status" value="1"/>
</dbReference>
<feature type="region of interest" description="Disordered" evidence="1">
    <location>
        <begin position="1"/>
        <end position="40"/>
    </location>
</feature>
<evidence type="ECO:0000313" key="3">
    <source>
        <dbReference type="EMBL" id="KAJ7391924.1"/>
    </source>
</evidence>
<dbReference type="AlphaFoldDB" id="A0A9X0A328"/>
<dbReference type="Gene3D" id="4.10.280.10">
    <property type="entry name" value="Helix-loop-helix DNA-binding domain"/>
    <property type="match status" value="1"/>
</dbReference>
<dbReference type="CDD" id="cd11390">
    <property type="entry name" value="bHLH_TS"/>
    <property type="match status" value="1"/>
</dbReference>
<dbReference type="GO" id="GO:0000981">
    <property type="term" value="F:DNA-binding transcription factor activity, RNA polymerase II-specific"/>
    <property type="evidence" value="ECO:0007669"/>
    <property type="project" value="TreeGrafter"/>
</dbReference>
<dbReference type="PANTHER" id="PTHR23349">
    <property type="entry name" value="BASIC HELIX-LOOP-HELIX TRANSCRIPTION FACTOR, TWIST"/>
    <property type="match status" value="1"/>
</dbReference>
<dbReference type="Pfam" id="PF00010">
    <property type="entry name" value="HLH"/>
    <property type="match status" value="1"/>
</dbReference>
<organism evidence="3 4">
    <name type="scientific">Desmophyllum pertusum</name>
    <dbReference type="NCBI Taxonomy" id="174260"/>
    <lineage>
        <taxon>Eukaryota</taxon>
        <taxon>Metazoa</taxon>
        <taxon>Cnidaria</taxon>
        <taxon>Anthozoa</taxon>
        <taxon>Hexacorallia</taxon>
        <taxon>Scleractinia</taxon>
        <taxon>Caryophylliina</taxon>
        <taxon>Caryophylliidae</taxon>
        <taxon>Desmophyllum</taxon>
    </lineage>
</organism>
<reference evidence="3" key="1">
    <citation type="submission" date="2023-01" db="EMBL/GenBank/DDBJ databases">
        <title>Genome assembly of the deep-sea coral Lophelia pertusa.</title>
        <authorList>
            <person name="Herrera S."/>
            <person name="Cordes E."/>
        </authorList>
    </citation>
    <scope>NUCLEOTIDE SEQUENCE</scope>
    <source>
        <strain evidence="3">USNM1676648</strain>
        <tissue evidence="3">Polyp</tissue>
    </source>
</reference>
<evidence type="ECO:0000256" key="1">
    <source>
        <dbReference type="SAM" id="MobiDB-lite"/>
    </source>
</evidence>
<dbReference type="InterPro" id="IPR036638">
    <property type="entry name" value="HLH_DNA-bd_sf"/>
</dbReference>
<keyword evidence="4" id="KW-1185">Reference proteome</keyword>
<accession>A0A9X0A328</accession>
<feature type="compositionally biased region" description="Basic and acidic residues" evidence="1">
    <location>
        <begin position="1"/>
        <end position="14"/>
    </location>
</feature>
<dbReference type="GO" id="GO:0046983">
    <property type="term" value="F:protein dimerization activity"/>
    <property type="evidence" value="ECO:0007669"/>
    <property type="project" value="InterPro"/>
</dbReference>
<comment type="caution">
    <text evidence="3">The sequence shown here is derived from an EMBL/GenBank/DDBJ whole genome shotgun (WGS) entry which is preliminary data.</text>
</comment>
<proteinExistence type="predicted"/>
<dbReference type="PROSITE" id="PS50888">
    <property type="entry name" value="BHLH"/>
    <property type="match status" value="1"/>
</dbReference>
<sequence>MGNIGKDSKDIKCDKRVKRKSKRRPPRLTGVSKQRKMANARERRRVHALNTHIENLRDLIPLSPLEKRPTKTEVIWMAATYIKFLSDLLEKSADKTADNCTTSQSADDISQSLDLTLVDMNMNMAVSDIFGLAEFSTVSELDLDELLFLTDSEASMSEN</sequence>
<dbReference type="SUPFAM" id="SSF47459">
    <property type="entry name" value="HLH, helix-loop-helix DNA-binding domain"/>
    <property type="match status" value="1"/>
</dbReference>
<protein>
    <recommendedName>
        <fullName evidence="2">BHLH domain-containing protein</fullName>
    </recommendedName>
</protein>
<name>A0A9X0A328_9CNID</name>
<dbReference type="GO" id="GO:0000977">
    <property type="term" value="F:RNA polymerase II transcription regulatory region sequence-specific DNA binding"/>
    <property type="evidence" value="ECO:0007669"/>
    <property type="project" value="TreeGrafter"/>
</dbReference>
<dbReference type="InterPro" id="IPR011598">
    <property type="entry name" value="bHLH_dom"/>
</dbReference>
<dbReference type="OrthoDB" id="5979145at2759"/>
<evidence type="ECO:0000259" key="2">
    <source>
        <dbReference type="PROSITE" id="PS50888"/>
    </source>
</evidence>
<dbReference type="InterPro" id="IPR050283">
    <property type="entry name" value="E-box_TF_Regulators"/>
</dbReference>
<gene>
    <name evidence="3" type="ORF">OS493_016229</name>
</gene>
<dbReference type="EMBL" id="MU825404">
    <property type="protein sequence ID" value="KAJ7391924.1"/>
    <property type="molecule type" value="Genomic_DNA"/>
</dbReference>
<dbReference type="Proteomes" id="UP001163046">
    <property type="component" value="Unassembled WGS sequence"/>
</dbReference>
<feature type="compositionally biased region" description="Basic residues" evidence="1">
    <location>
        <begin position="15"/>
        <end position="26"/>
    </location>
</feature>